<evidence type="ECO:0000256" key="2">
    <source>
        <dbReference type="ARBA" id="ARBA00005135"/>
    </source>
</evidence>
<evidence type="ECO:0000256" key="1">
    <source>
        <dbReference type="ARBA" id="ARBA00001946"/>
    </source>
</evidence>
<keyword evidence="7 14" id="KW-0378">Hydrolase</keyword>
<evidence type="ECO:0000256" key="12">
    <source>
        <dbReference type="ARBA" id="ARBA00048523"/>
    </source>
</evidence>
<comment type="cofactor">
    <cofactor evidence="1">
        <name>Mg(2+)</name>
        <dbReference type="ChEBI" id="CHEBI:18420"/>
    </cofactor>
</comment>
<comment type="similarity">
    <text evidence="3">Belongs to the HAD-like hydrolase superfamily. SerB family.</text>
</comment>
<evidence type="ECO:0000256" key="3">
    <source>
        <dbReference type="ARBA" id="ARBA00009184"/>
    </source>
</evidence>
<feature type="active site" description="Proton donor" evidence="13">
    <location>
        <position position="43"/>
    </location>
</feature>
<dbReference type="SFLD" id="SFLDG01136">
    <property type="entry name" value="C1.6:_Phosphoserine_Phosphatas"/>
    <property type="match status" value="1"/>
</dbReference>
<keyword evidence="9" id="KW-0718">Serine biosynthesis</keyword>
<evidence type="ECO:0000313" key="15">
    <source>
        <dbReference type="Proteomes" id="UP000317638"/>
    </source>
</evidence>
<feature type="active site" description="Nucleophile" evidence="13">
    <location>
        <position position="41"/>
    </location>
</feature>
<dbReference type="EC" id="3.1.3.3" evidence="4"/>
<organism evidence="14 15">
    <name type="scientific">Tessaracoccus rhinocerotis</name>
    <dbReference type="NCBI Taxonomy" id="1689449"/>
    <lineage>
        <taxon>Bacteria</taxon>
        <taxon>Bacillati</taxon>
        <taxon>Actinomycetota</taxon>
        <taxon>Actinomycetes</taxon>
        <taxon>Propionibacteriales</taxon>
        <taxon>Propionibacteriaceae</taxon>
        <taxon>Tessaracoccus</taxon>
    </lineage>
</organism>
<dbReference type="OrthoDB" id="9792539at2"/>
<dbReference type="Proteomes" id="UP000317638">
    <property type="component" value="Unassembled WGS sequence"/>
</dbReference>
<proteinExistence type="inferred from homology"/>
<gene>
    <name evidence="14" type="primary">serB</name>
    <name evidence="14" type="ORF">FOJ82_09880</name>
</gene>
<sequence length="247" mass="25100">MCDHPDPSALRAELRAAAGDVAVAVITGPLATQPARLVLCDVDSTFTTTEAVDLLAAHAGSGPQVAEITERAMRGELDFEASLRARVATLRGLPTTVFDVVGPAMTLSPGALEMVAAAHAIGALVGVTSGGFTQLVGPMAAEAGLDFHNANVLETEVVDGVEVLTGNVTGTVVDRAQKARDLASFAAAHGVDPALTVSVGDGANDLDMLDAAALGIAYCAKPITAERADVAVAFPRLDAIVPIALQR</sequence>
<dbReference type="GO" id="GO:0006564">
    <property type="term" value="P:L-serine biosynthetic process"/>
    <property type="evidence" value="ECO:0007669"/>
    <property type="project" value="UniProtKB-KW"/>
</dbReference>
<comment type="pathway">
    <text evidence="2">Amino-acid biosynthesis; L-serine biosynthesis; L-serine from 3-phospho-D-glycerate: step 3/3.</text>
</comment>
<reference evidence="14 15" key="1">
    <citation type="submission" date="2019-07" db="EMBL/GenBank/DDBJ databases">
        <authorList>
            <person name="Zhou L.-Y."/>
        </authorList>
    </citation>
    <scope>NUCLEOTIDE SEQUENCE [LARGE SCALE GENOMIC DNA]</scope>
    <source>
        <strain evidence="14 15">YIM 101269</strain>
    </source>
</reference>
<dbReference type="InterPro" id="IPR036412">
    <property type="entry name" value="HAD-like_sf"/>
</dbReference>
<dbReference type="GO" id="GO:0000287">
    <property type="term" value="F:magnesium ion binding"/>
    <property type="evidence" value="ECO:0007669"/>
    <property type="project" value="TreeGrafter"/>
</dbReference>
<dbReference type="InterPro" id="IPR023214">
    <property type="entry name" value="HAD_sf"/>
</dbReference>
<dbReference type="PANTHER" id="PTHR43344:SF2">
    <property type="entry name" value="PHOSPHOSERINE PHOSPHATASE"/>
    <property type="match status" value="1"/>
</dbReference>
<dbReference type="EMBL" id="VKKG01000003">
    <property type="protein sequence ID" value="TRY18397.1"/>
    <property type="molecule type" value="Genomic_DNA"/>
</dbReference>
<evidence type="ECO:0000256" key="10">
    <source>
        <dbReference type="ARBA" id="ARBA00031693"/>
    </source>
</evidence>
<dbReference type="SFLD" id="SFLDG01137">
    <property type="entry name" value="C1.6.1:_Phosphoserine_Phosphat"/>
    <property type="match status" value="1"/>
</dbReference>
<name>A0A553K125_9ACTN</name>
<dbReference type="Gene3D" id="3.40.50.1000">
    <property type="entry name" value="HAD superfamily/HAD-like"/>
    <property type="match status" value="1"/>
</dbReference>
<dbReference type="GO" id="GO:0005737">
    <property type="term" value="C:cytoplasm"/>
    <property type="evidence" value="ECO:0007669"/>
    <property type="project" value="TreeGrafter"/>
</dbReference>
<evidence type="ECO:0000256" key="9">
    <source>
        <dbReference type="ARBA" id="ARBA00023299"/>
    </source>
</evidence>
<accession>A0A553K125</accession>
<keyword evidence="5" id="KW-0028">Amino-acid biosynthesis</keyword>
<dbReference type="AlphaFoldDB" id="A0A553K125"/>
<dbReference type="InterPro" id="IPR004469">
    <property type="entry name" value="PSP"/>
</dbReference>
<evidence type="ECO:0000256" key="7">
    <source>
        <dbReference type="ARBA" id="ARBA00022801"/>
    </source>
</evidence>
<dbReference type="PANTHER" id="PTHR43344">
    <property type="entry name" value="PHOSPHOSERINE PHOSPHATASE"/>
    <property type="match status" value="1"/>
</dbReference>
<protein>
    <recommendedName>
        <fullName evidence="4">phosphoserine phosphatase</fullName>
        <ecNumber evidence="4">3.1.3.3</ecNumber>
    </recommendedName>
    <alternativeName>
        <fullName evidence="10">O-phosphoserine phosphohydrolase</fullName>
    </alternativeName>
</protein>
<dbReference type="InterPro" id="IPR050582">
    <property type="entry name" value="HAD-like_SerB"/>
</dbReference>
<keyword evidence="6" id="KW-0479">Metal-binding</keyword>
<evidence type="ECO:0000313" key="14">
    <source>
        <dbReference type="EMBL" id="TRY18397.1"/>
    </source>
</evidence>
<evidence type="ECO:0000256" key="8">
    <source>
        <dbReference type="ARBA" id="ARBA00022842"/>
    </source>
</evidence>
<comment type="catalytic activity">
    <reaction evidence="11">
        <text>O-phospho-L-serine + H2O = L-serine + phosphate</text>
        <dbReference type="Rhea" id="RHEA:21208"/>
        <dbReference type="ChEBI" id="CHEBI:15377"/>
        <dbReference type="ChEBI" id="CHEBI:33384"/>
        <dbReference type="ChEBI" id="CHEBI:43474"/>
        <dbReference type="ChEBI" id="CHEBI:57524"/>
        <dbReference type="EC" id="3.1.3.3"/>
    </reaction>
</comment>
<dbReference type="SUPFAM" id="SSF56784">
    <property type="entry name" value="HAD-like"/>
    <property type="match status" value="1"/>
</dbReference>
<dbReference type="UniPathway" id="UPA00135">
    <property type="reaction ID" value="UER00198"/>
</dbReference>
<evidence type="ECO:0000256" key="5">
    <source>
        <dbReference type="ARBA" id="ARBA00022605"/>
    </source>
</evidence>
<keyword evidence="15" id="KW-1185">Reference proteome</keyword>
<evidence type="ECO:0000256" key="11">
    <source>
        <dbReference type="ARBA" id="ARBA00048138"/>
    </source>
</evidence>
<evidence type="ECO:0000256" key="4">
    <source>
        <dbReference type="ARBA" id="ARBA00012640"/>
    </source>
</evidence>
<dbReference type="Pfam" id="PF12710">
    <property type="entry name" value="HAD"/>
    <property type="match status" value="1"/>
</dbReference>
<evidence type="ECO:0000256" key="13">
    <source>
        <dbReference type="PIRSR" id="PIRSR604469-1"/>
    </source>
</evidence>
<comment type="catalytic activity">
    <reaction evidence="12">
        <text>O-phospho-D-serine + H2O = D-serine + phosphate</text>
        <dbReference type="Rhea" id="RHEA:24873"/>
        <dbReference type="ChEBI" id="CHEBI:15377"/>
        <dbReference type="ChEBI" id="CHEBI:35247"/>
        <dbReference type="ChEBI" id="CHEBI:43474"/>
        <dbReference type="ChEBI" id="CHEBI:58680"/>
        <dbReference type="EC" id="3.1.3.3"/>
    </reaction>
</comment>
<keyword evidence="8" id="KW-0460">Magnesium</keyword>
<dbReference type="NCBIfam" id="TIGR00338">
    <property type="entry name" value="serB"/>
    <property type="match status" value="1"/>
</dbReference>
<dbReference type="GO" id="GO:0036424">
    <property type="term" value="F:L-phosphoserine phosphatase activity"/>
    <property type="evidence" value="ECO:0007669"/>
    <property type="project" value="InterPro"/>
</dbReference>
<comment type="caution">
    <text evidence="14">The sequence shown here is derived from an EMBL/GenBank/DDBJ whole genome shotgun (WGS) entry which is preliminary data.</text>
</comment>
<evidence type="ECO:0000256" key="6">
    <source>
        <dbReference type="ARBA" id="ARBA00022723"/>
    </source>
</evidence>
<dbReference type="SFLD" id="SFLDS00003">
    <property type="entry name" value="Haloacid_Dehalogenase"/>
    <property type="match status" value="1"/>
</dbReference>
<dbReference type="SFLD" id="SFLDF00029">
    <property type="entry name" value="phosphoserine_phosphatase"/>
    <property type="match status" value="1"/>
</dbReference>
<dbReference type="NCBIfam" id="TIGR01488">
    <property type="entry name" value="HAD-SF-IB"/>
    <property type="match status" value="1"/>
</dbReference>